<protein>
    <submittedName>
        <fullName evidence="1">Uncharacterized protein</fullName>
    </submittedName>
</protein>
<dbReference type="GO" id="GO:0010150">
    <property type="term" value="P:leaf senescence"/>
    <property type="evidence" value="ECO:0007669"/>
    <property type="project" value="InterPro"/>
</dbReference>
<dbReference type="PANTHER" id="PTHR36725:SF1">
    <property type="entry name" value="SENESCENCE-ASSOCIATED PROTEIN AAF, CHLOROLPLASTIC"/>
    <property type="match status" value="1"/>
</dbReference>
<reference evidence="1" key="1">
    <citation type="submission" date="2020-06" db="EMBL/GenBank/DDBJ databases">
        <title>WGS assembly of Ceratodon purpureus strain R40.</title>
        <authorList>
            <person name="Carey S.B."/>
            <person name="Jenkins J."/>
            <person name="Shu S."/>
            <person name="Lovell J.T."/>
            <person name="Sreedasyam A."/>
            <person name="Maumus F."/>
            <person name="Tiley G.P."/>
            <person name="Fernandez-Pozo N."/>
            <person name="Barry K."/>
            <person name="Chen C."/>
            <person name="Wang M."/>
            <person name="Lipzen A."/>
            <person name="Daum C."/>
            <person name="Saski C.A."/>
            <person name="Payton A.C."/>
            <person name="Mcbreen J.C."/>
            <person name="Conrad R.E."/>
            <person name="Kollar L.M."/>
            <person name="Olsson S."/>
            <person name="Huttunen S."/>
            <person name="Landis J.B."/>
            <person name="Wickett N.J."/>
            <person name="Johnson M.G."/>
            <person name="Rensing S.A."/>
            <person name="Grimwood J."/>
            <person name="Schmutz J."/>
            <person name="Mcdaniel S.F."/>
        </authorList>
    </citation>
    <scope>NUCLEOTIDE SEQUENCE</scope>
    <source>
        <strain evidence="1">R40</strain>
    </source>
</reference>
<evidence type="ECO:0000313" key="2">
    <source>
        <dbReference type="Proteomes" id="UP000822688"/>
    </source>
</evidence>
<keyword evidence="2" id="KW-1185">Reference proteome</keyword>
<accession>A0A8T0I0B0</accession>
<dbReference type="AlphaFoldDB" id="A0A8T0I0B0"/>
<evidence type="ECO:0000313" key="1">
    <source>
        <dbReference type="EMBL" id="KAG0576083.1"/>
    </source>
</evidence>
<comment type="caution">
    <text evidence="1">The sequence shown here is derived from an EMBL/GenBank/DDBJ whole genome shotgun (WGS) entry which is preliminary data.</text>
</comment>
<sequence>MSLAASSLFRNGCTQLLLGAHVGSKGSREGGSRSRVVRTGYRCEVKNDVKVEEKRCADEQICAVSGKRCVMAQSARECGGPAEAARCAFNDAMLMCNVAQNIDERARNDFLLLSRQILRLDMRARESVALLGSGFLKLDARAREDVEKLDTRARKDVTRLRHIALGLSESASMELSSAAEEHWNDGALDADLRLADLRARRRAMEDLYAALQAVRNIHSALVSTLRIRSNKPQQLDVRKDIVDGEDSQGFRSYLRNSDPMPDRLTAIQDAYWKMASALVEAEGMECTDPDELEFIVAALLDMEEVDGGGGALLVTESASSPDVATRLALADALADAPSLWTLGNAGMGALQRLSMDSNPAVAAAASKAINEIKLQWRQQDQFIFPYGKKDEDDEESD</sequence>
<name>A0A8T0I0B0_CERPU</name>
<proteinExistence type="predicted"/>
<organism evidence="1 2">
    <name type="scientific">Ceratodon purpureus</name>
    <name type="common">Fire moss</name>
    <name type="synonym">Dicranum purpureum</name>
    <dbReference type="NCBI Taxonomy" id="3225"/>
    <lineage>
        <taxon>Eukaryota</taxon>
        <taxon>Viridiplantae</taxon>
        <taxon>Streptophyta</taxon>
        <taxon>Embryophyta</taxon>
        <taxon>Bryophyta</taxon>
        <taxon>Bryophytina</taxon>
        <taxon>Bryopsida</taxon>
        <taxon>Dicranidae</taxon>
        <taxon>Pseudoditrichales</taxon>
        <taxon>Ditrichaceae</taxon>
        <taxon>Ceratodon</taxon>
    </lineage>
</organism>
<dbReference type="InterPro" id="IPR044973">
    <property type="entry name" value="AAF-like"/>
</dbReference>
<dbReference type="EMBL" id="CM026425">
    <property type="protein sequence ID" value="KAG0576083.1"/>
    <property type="molecule type" value="Genomic_DNA"/>
</dbReference>
<dbReference type="PANTHER" id="PTHR36725">
    <property type="entry name" value="SENESCENCE-ASSOCIATED PROTEIN AAF, CHLOROLPLASTIC"/>
    <property type="match status" value="1"/>
</dbReference>
<gene>
    <name evidence="1" type="ORF">KC19_5G054200</name>
</gene>
<dbReference type="Proteomes" id="UP000822688">
    <property type="component" value="Chromosome 5"/>
</dbReference>